<dbReference type="InterPro" id="IPR008949">
    <property type="entry name" value="Isoprenoid_synthase_dom_sf"/>
</dbReference>
<gene>
    <name evidence="2" type="ORF">NIES21_39780</name>
</gene>
<dbReference type="SUPFAM" id="SSF48576">
    <property type="entry name" value="Terpenoid synthases"/>
    <property type="match status" value="1"/>
</dbReference>
<comment type="similarity">
    <text evidence="1">Belongs to the terpene synthase family.</text>
</comment>
<dbReference type="OrthoDB" id="2989600at2"/>
<dbReference type="EMBL" id="AP018174">
    <property type="protein sequence ID" value="BAY18135.1"/>
    <property type="molecule type" value="Genomic_DNA"/>
</dbReference>
<keyword evidence="1" id="KW-0460">Magnesium</keyword>
<evidence type="ECO:0000313" key="3">
    <source>
        <dbReference type="Proteomes" id="UP000218287"/>
    </source>
</evidence>
<dbReference type="GO" id="GO:0010333">
    <property type="term" value="F:terpene synthase activity"/>
    <property type="evidence" value="ECO:0007669"/>
    <property type="project" value="InterPro"/>
</dbReference>
<comment type="cofactor">
    <cofactor evidence="1">
        <name>Mg(2+)</name>
        <dbReference type="ChEBI" id="CHEBI:18420"/>
    </cofactor>
</comment>
<dbReference type="AlphaFoldDB" id="A0A1Z4GKX0"/>
<organism evidence="2 3">
    <name type="scientific">Anabaenopsis circularis NIES-21</name>
    <dbReference type="NCBI Taxonomy" id="1085406"/>
    <lineage>
        <taxon>Bacteria</taxon>
        <taxon>Bacillati</taxon>
        <taxon>Cyanobacteriota</taxon>
        <taxon>Cyanophyceae</taxon>
        <taxon>Nostocales</taxon>
        <taxon>Nodulariaceae</taxon>
        <taxon>Anabaenopsis</taxon>
    </lineage>
</organism>
<dbReference type="Pfam" id="PF19086">
    <property type="entry name" value="Terpene_syn_C_2"/>
    <property type="match status" value="1"/>
</dbReference>
<evidence type="ECO:0000256" key="1">
    <source>
        <dbReference type="RuleBase" id="RU366034"/>
    </source>
</evidence>
<proteinExistence type="inferred from homology"/>
<name>A0A1Z4GKX0_9CYAN</name>
<dbReference type="PANTHER" id="PTHR35201">
    <property type="entry name" value="TERPENE SYNTHASE"/>
    <property type="match status" value="1"/>
</dbReference>
<dbReference type="SFLD" id="SFLDS00005">
    <property type="entry name" value="Isoprenoid_Synthase_Type_I"/>
    <property type="match status" value="1"/>
</dbReference>
<keyword evidence="1" id="KW-0479">Metal-binding</keyword>
<keyword evidence="1" id="KW-0456">Lyase</keyword>
<protein>
    <recommendedName>
        <fullName evidence="1">Terpene synthase</fullName>
        <ecNumber evidence="1">4.2.3.-</ecNumber>
    </recommendedName>
</protein>
<keyword evidence="3" id="KW-1185">Reference proteome</keyword>
<dbReference type="GO" id="GO:0046872">
    <property type="term" value="F:metal ion binding"/>
    <property type="evidence" value="ECO:0007669"/>
    <property type="project" value="UniProtKB-KW"/>
</dbReference>
<dbReference type="InterPro" id="IPR034686">
    <property type="entry name" value="Terpene_cyclase-like_2"/>
</dbReference>
<accession>A0A1Z4GKX0</accession>
<dbReference type="Gene3D" id="1.10.600.10">
    <property type="entry name" value="Farnesyl Diphosphate Synthase"/>
    <property type="match status" value="1"/>
</dbReference>
<dbReference type="Proteomes" id="UP000218287">
    <property type="component" value="Chromosome"/>
</dbReference>
<sequence length="323" mass="38248">MEKLIFPDLYCPFPSQVNQYVDVLEDYAFEWVLRFNLLSNESTYQHFLKTNFFWLTANTYPHYQLEELKIGNDWLSWLFIWDDHCDLSDLRKQPQVLKVVHKRFLEIFTGAEEATSKDIPLTHALSDLRQRMIKMWGARYFHLLIPCLEDYFNGCVLQADNHSQKTIPDLETYIKTRRLSLAGDLVLAWIEYFNCLRIPNILRKHQIIEKINEMTINILAWCNDIFSFPKELASNDVHNLVLVLHYQQQLSLEQSVDYAVNMHNRELQALLELEKSLPSFGEELDTEIAKYLSGIHDWIRGNFDWCTKTARYNSVENLDLVKC</sequence>
<reference evidence="2 3" key="1">
    <citation type="submission" date="2017-06" db="EMBL/GenBank/DDBJ databases">
        <title>Genome sequencing of cyanobaciteial culture collection at National Institute for Environmental Studies (NIES).</title>
        <authorList>
            <person name="Hirose Y."/>
            <person name="Shimura Y."/>
            <person name="Fujisawa T."/>
            <person name="Nakamura Y."/>
            <person name="Kawachi M."/>
        </authorList>
    </citation>
    <scope>NUCLEOTIDE SEQUENCE [LARGE SCALE GENOMIC DNA]</scope>
    <source>
        <strain evidence="2 3">NIES-21</strain>
    </source>
</reference>
<dbReference type="SFLD" id="SFLDG01020">
    <property type="entry name" value="Terpene_Cyclase_Like_2"/>
    <property type="match status" value="1"/>
</dbReference>
<dbReference type="PANTHER" id="PTHR35201:SF4">
    <property type="entry name" value="BETA-PINACENE SYNTHASE-RELATED"/>
    <property type="match status" value="1"/>
</dbReference>
<evidence type="ECO:0000313" key="2">
    <source>
        <dbReference type="EMBL" id="BAY18135.1"/>
    </source>
</evidence>
<dbReference type="EC" id="4.2.3.-" evidence="1"/>